<reference evidence="12 13" key="1">
    <citation type="submission" date="2020-02" db="EMBL/GenBank/DDBJ databases">
        <authorList>
            <person name="Ma Q."/>
            <person name="Huang Y."/>
            <person name="Song X."/>
            <person name="Pei D."/>
        </authorList>
    </citation>
    <scope>NUCLEOTIDE SEQUENCE [LARGE SCALE GENOMIC DNA]</scope>
    <source>
        <strain evidence="12">Sxm20200214</strain>
        <tissue evidence="12">Leaf</tissue>
    </source>
</reference>
<evidence type="ECO:0000256" key="10">
    <source>
        <dbReference type="SAM" id="SignalP"/>
    </source>
</evidence>
<sequence>MNPMFYFLTLTAVLAATAKAGGPVLDSKGHFIFRGSYYVIPRIFGAAGGGLALVPRGDKQCPLYIGHENLEVNMGIPVKFSNWMSRVGFVPESADLNIMMDVKAKTCVQSNYWWVAPSDKDRKTWFIAAGPKPKTKEDSSKTSFQIKKTGDSLKAYKIVFCPKGRERETARDDQLLKPSATFILFLRRLCRLRFARLGGLWPISPVVRDWDEMPSNGDLDRQIEQLMECKPLAEADVKILCDQAKAILVEEWNVQPVKCPVTVCGDIHGQFYDLIELFRIGGNPPDTNYLFMGDYVDRGYYSVETVSLLVALKVRYRDRLTILRGNHESRQITQVYGFYDECLRKYGNANVWKHFTDLFDYLPLTALIESQVFCLHGGLSPSLDTLDNIRSLDRIQEVPHEGPMCDLLWSDPDDRCGWGISPRGAGYTFGQDIATQFNHNNGLSLISRAHQLVMEGFNWCQDKNVVTVFSAPNYCYRCGNMAAILEIGEKMEQNFLQFDPAPRQVEPDTTRKTPDYFL</sequence>
<dbReference type="SMART" id="SM00156">
    <property type="entry name" value="PP2Ac"/>
    <property type="match status" value="1"/>
</dbReference>
<comment type="cofactor">
    <cofactor evidence="1">
        <name>Mn(2+)</name>
        <dbReference type="ChEBI" id="CHEBI:29035"/>
    </cofactor>
</comment>
<dbReference type="PROSITE" id="PS00125">
    <property type="entry name" value="SER_THR_PHOSPHATASE"/>
    <property type="match status" value="1"/>
</dbReference>
<evidence type="ECO:0000256" key="6">
    <source>
        <dbReference type="ARBA" id="ARBA00034714"/>
    </source>
</evidence>
<keyword evidence="10" id="KW-0732">Signal</keyword>
<organism evidence="12 13">
    <name type="scientific">Brassica carinata</name>
    <name type="common">Ethiopian mustard</name>
    <name type="synonym">Abyssinian cabbage</name>
    <dbReference type="NCBI Taxonomy" id="52824"/>
    <lineage>
        <taxon>Eukaryota</taxon>
        <taxon>Viridiplantae</taxon>
        <taxon>Streptophyta</taxon>
        <taxon>Embryophyta</taxon>
        <taxon>Tracheophyta</taxon>
        <taxon>Spermatophyta</taxon>
        <taxon>Magnoliopsida</taxon>
        <taxon>eudicotyledons</taxon>
        <taxon>Gunneridae</taxon>
        <taxon>Pentapetalae</taxon>
        <taxon>rosids</taxon>
        <taxon>malvids</taxon>
        <taxon>Brassicales</taxon>
        <taxon>Brassicaceae</taxon>
        <taxon>Brassiceae</taxon>
        <taxon>Brassica</taxon>
    </lineage>
</organism>
<dbReference type="InterPro" id="IPR011065">
    <property type="entry name" value="Kunitz_inhibitor_STI-like_sf"/>
</dbReference>
<dbReference type="SUPFAM" id="SSF50386">
    <property type="entry name" value="STI-like"/>
    <property type="match status" value="1"/>
</dbReference>
<dbReference type="SMART" id="SM00452">
    <property type="entry name" value="STI"/>
    <property type="match status" value="1"/>
</dbReference>
<comment type="similarity">
    <text evidence="6">Belongs to the PPP phosphatase family. PP-2A subfamily.</text>
</comment>
<evidence type="ECO:0000256" key="8">
    <source>
        <dbReference type="ARBA" id="ARBA00048336"/>
    </source>
</evidence>
<keyword evidence="2" id="KW-0479">Metal-binding</keyword>
<dbReference type="CDD" id="cd07415">
    <property type="entry name" value="MPP_PP2A_PP4_PP6"/>
    <property type="match status" value="1"/>
</dbReference>
<keyword evidence="4" id="KW-0904">Protein phosphatase</keyword>
<dbReference type="PANTHER" id="PTHR45619">
    <property type="entry name" value="SERINE/THREONINE-PROTEIN PHOSPHATASE PP2A-RELATED"/>
    <property type="match status" value="1"/>
</dbReference>
<dbReference type="PRINTS" id="PR00114">
    <property type="entry name" value="STPHPHTASE"/>
</dbReference>
<feature type="domain" description="Serine/threonine specific protein phosphatases" evidence="11">
    <location>
        <begin position="323"/>
        <end position="328"/>
    </location>
</feature>
<dbReference type="GO" id="GO:0004866">
    <property type="term" value="F:endopeptidase inhibitor activity"/>
    <property type="evidence" value="ECO:0007669"/>
    <property type="project" value="InterPro"/>
</dbReference>
<dbReference type="EMBL" id="JAAMPC010000007">
    <property type="protein sequence ID" value="KAG2302535.1"/>
    <property type="molecule type" value="Genomic_DNA"/>
</dbReference>
<name>A0A8X7V3Y4_BRACI</name>
<dbReference type="InterPro" id="IPR004843">
    <property type="entry name" value="Calcineurin-like_PHP"/>
</dbReference>
<dbReference type="Gene3D" id="2.80.10.50">
    <property type="match status" value="1"/>
</dbReference>
<dbReference type="OrthoDB" id="1918435at2759"/>
<evidence type="ECO:0000313" key="13">
    <source>
        <dbReference type="Proteomes" id="UP000886595"/>
    </source>
</evidence>
<dbReference type="EC" id="3.1.3.16" evidence="9"/>
<evidence type="ECO:0000256" key="2">
    <source>
        <dbReference type="ARBA" id="ARBA00022723"/>
    </source>
</evidence>
<keyword evidence="3 9" id="KW-0378">Hydrolase</keyword>
<evidence type="ECO:0000256" key="5">
    <source>
        <dbReference type="ARBA" id="ARBA00023211"/>
    </source>
</evidence>
<dbReference type="InterPro" id="IPR029052">
    <property type="entry name" value="Metallo-depent_PP-like"/>
</dbReference>
<evidence type="ECO:0000313" key="12">
    <source>
        <dbReference type="EMBL" id="KAG2302535.1"/>
    </source>
</evidence>
<evidence type="ECO:0000256" key="7">
    <source>
        <dbReference type="ARBA" id="ARBA00047761"/>
    </source>
</evidence>
<accession>A0A8X7V3Y4</accession>
<proteinExistence type="inferred from homology"/>
<dbReference type="GO" id="GO:0046872">
    <property type="term" value="F:metal ion binding"/>
    <property type="evidence" value="ECO:0007669"/>
    <property type="project" value="UniProtKB-KW"/>
</dbReference>
<dbReference type="AlphaFoldDB" id="A0A8X7V3Y4"/>
<evidence type="ECO:0000256" key="9">
    <source>
        <dbReference type="RuleBase" id="RU004273"/>
    </source>
</evidence>
<dbReference type="InterPro" id="IPR047129">
    <property type="entry name" value="PPA2-like"/>
</dbReference>
<keyword evidence="13" id="KW-1185">Reference proteome</keyword>
<comment type="catalytic activity">
    <reaction evidence="8 9">
        <text>O-phospho-L-threonyl-[protein] + H2O = L-threonyl-[protein] + phosphate</text>
        <dbReference type="Rhea" id="RHEA:47004"/>
        <dbReference type="Rhea" id="RHEA-COMP:11060"/>
        <dbReference type="Rhea" id="RHEA-COMP:11605"/>
        <dbReference type="ChEBI" id="CHEBI:15377"/>
        <dbReference type="ChEBI" id="CHEBI:30013"/>
        <dbReference type="ChEBI" id="CHEBI:43474"/>
        <dbReference type="ChEBI" id="CHEBI:61977"/>
        <dbReference type="EC" id="3.1.3.16"/>
    </reaction>
</comment>
<dbReference type="Gene3D" id="3.60.21.10">
    <property type="match status" value="1"/>
</dbReference>
<protein>
    <recommendedName>
        <fullName evidence="9">Serine/threonine-protein phosphatase</fullName>
        <ecNumber evidence="9">3.1.3.16</ecNumber>
    </recommendedName>
</protein>
<comment type="catalytic activity">
    <reaction evidence="7">
        <text>O-phospho-L-seryl-[protein] + H2O = L-seryl-[protein] + phosphate</text>
        <dbReference type="Rhea" id="RHEA:20629"/>
        <dbReference type="Rhea" id="RHEA-COMP:9863"/>
        <dbReference type="Rhea" id="RHEA-COMP:11604"/>
        <dbReference type="ChEBI" id="CHEBI:15377"/>
        <dbReference type="ChEBI" id="CHEBI:29999"/>
        <dbReference type="ChEBI" id="CHEBI:43474"/>
        <dbReference type="ChEBI" id="CHEBI:83421"/>
        <dbReference type="EC" id="3.1.3.16"/>
    </reaction>
</comment>
<comment type="caution">
    <text evidence="12">The sequence shown here is derived from an EMBL/GenBank/DDBJ whole genome shotgun (WGS) entry which is preliminary data.</text>
</comment>
<evidence type="ECO:0000256" key="4">
    <source>
        <dbReference type="ARBA" id="ARBA00022912"/>
    </source>
</evidence>
<dbReference type="Pfam" id="PF00149">
    <property type="entry name" value="Metallophos"/>
    <property type="match status" value="1"/>
</dbReference>
<gene>
    <name evidence="12" type="ORF">Bca52824_031186</name>
</gene>
<dbReference type="GO" id="GO:0004722">
    <property type="term" value="F:protein serine/threonine phosphatase activity"/>
    <property type="evidence" value="ECO:0007669"/>
    <property type="project" value="UniProtKB-EC"/>
</dbReference>
<evidence type="ECO:0000259" key="11">
    <source>
        <dbReference type="PROSITE" id="PS00125"/>
    </source>
</evidence>
<keyword evidence="5" id="KW-0464">Manganese</keyword>
<evidence type="ECO:0000256" key="1">
    <source>
        <dbReference type="ARBA" id="ARBA00001936"/>
    </source>
</evidence>
<dbReference type="Proteomes" id="UP000886595">
    <property type="component" value="Unassembled WGS sequence"/>
</dbReference>
<dbReference type="SUPFAM" id="SSF56300">
    <property type="entry name" value="Metallo-dependent phosphatases"/>
    <property type="match status" value="1"/>
</dbReference>
<feature type="signal peptide" evidence="10">
    <location>
        <begin position="1"/>
        <end position="20"/>
    </location>
</feature>
<evidence type="ECO:0000256" key="3">
    <source>
        <dbReference type="ARBA" id="ARBA00022801"/>
    </source>
</evidence>
<feature type="chain" id="PRO_5036496143" description="Serine/threonine-protein phosphatase" evidence="10">
    <location>
        <begin position="21"/>
        <end position="518"/>
    </location>
</feature>
<dbReference type="FunFam" id="3.60.21.10:FF:000003">
    <property type="entry name" value="Serine/threonine-protein phosphatase"/>
    <property type="match status" value="1"/>
</dbReference>
<dbReference type="Pfam" id="PF00197">
    <property type="entry name" value="Kunitz_legume"/>
    <property type="match status" value="1"/>
</dbReference>
<dbReference type="InterPro" id="IPR002160">
    <property type="entry name" value="Prot_inh_Kunz-lg"/>
</dbReference>
<dbReference type="InterPro" id="IPR006186">
    <property type="entry name" value="Ser/Thr-sp_prot-phosphatase"/>
</dbReference>